<sequence length="182" mass="20980">MELKYPKPILITPQVHGDARGYFFEPYNRNTFINKWGIDDVFVQDNESLSSRGVLRGLHYQIGEMAQAKLVRVAVGKVLDVVIDIRKSSPHFGSVYSYLLDDQKHEQLFVPRGFAHGFAVLSDTAIFQYKVDNFYSREHERGILYNDPALKIDWQLQPHELLTSEKDRALPLMQDAELFAHA</sequence>
<evidence type="ECO:0000256" key="7">
    <source>
        <dbReference type="RuleBase" id="RU364069"/>
    </source>
</evidence>
<evidence type="ECO:0000256" key="5">
    <source>
        <dbReference type="PIRSR" id="PIRSR600888-1"/>
    </source>
</evidence>
<reference evidence="8 9" key="1">
    <citation type="submission" date="2012-06" db="EMBL/GenBank/DDBJ databases">
        <title>The complete chromosome of genome of Turneriella parva DSM 21527.</title>
        <authorList>
            <consortium name="US DOE Joint Genome Institute (JGI-PGF)"/>
            <person name="Lucas S."/>
            <person name="Han J."/>
            <person name="Lapidus A."/>
            <person name="Bruce D."/>
            <person name="Goodwin L."/>
            <person name="Pitluck S."/>
            <person name="Peters L."/>
            <person name="Kyrpides N."/>
            <person name="Mavromatis K."/>
            <person name="Ivanova N."/>
            <person name="Mikhailova N."/>
            <person name="Chertkov O."/>
            <person name="Detter J.C."/>
            <person name="Tapia R."/>
            <person name="Han C."/>
            <person name="Land M."/>
            <person name="Hauser L."/>
            <person name="Markowitz V."/>
            <person name="Cheng J.-F."/>
            <person name="Hugenholtz P."/>
            <person name="Woyke T."/>
            <person name="Wu D."/>
            <person name="Gronow S."/>
            <person name="Wellnitz S."/>
            <person name="Brambilla E."/>
            <person name="Klenk H.-P."/>
            <person name="Eisen J.A."/>
        </authorList>
    </citation>
    <scope>NUCLEOTIDE SEQUENCE [LARGE SCALE GENOMIC DNA]</scope>
    <source>
        <strain evidence="9">ATCC BAA-1111 / DSM 21527 / NCTC 11395 / H</strain>
    </source>
</reference>
<dbReference type="HOGENOM" id="CLU_090940_1_1_12"/>
<dbReference type="InterPro" id="IPR011051">
    <property type="entry name" value="RmlC_Cupin_sf"/>
</dbReference>
<dbReference type="PATRIC" id="fig|869212.3.peg.2180"/>
<evidence type="ECO:0000256" key="1">
    <source>
        <dbReference type="ARBA" id="ARBA00001298"/>
    </source>
</evidence>
<comment type="pathway">
    <text evidence="7">Carbohydrate biosynthesis; dTDP-L-rhamnose biosynthesis.</text>
</comment>
<dbReference type="SUPFAM" id="SSF51182">
    <property type="entry name" value="RmlC-like cupins"/>
    <property type="match status" value="1"/>
</dbReference>
<dbReference type="OrthoDB" id="9800680at2"/>
<organism evidence="8 9">
    <name type="scientific">Turneriella parva (strain ATCC BAA-1111 / DSM 21527 / NCTC 11395 / H)</name>
    <name type="common">Leptospira parva</name>
    <dbReference type="NCBI Taxonomy" id="869212"/>
    <lineage>
        <taxon>Bacteria</taxon>
        <taxon>Pseudomonadati</taxon>
        <taxon>Spirochaetota</taxon>
        <taxon>Spirochaetia</taxon>
        <taxon>Leptospirales</taxon>
        <taxon>Leptospiraceae</taxon>
        <taxon>Turneriella</taxon>
    </lineage>
</organism>
<dbReference type="UniPathway" id="UPA00124"/>
<feature type="site" description="Participates in a stacking interaction with the thymidine ring of dTDP-4-oxo-6-deoxyglucose" evidence="6">
    <location>
        <position position="135"/>
    </location>
</feature>
<dbReference type="Gene3D" id="2.60.120.10">
    <property type="entry name" value="Jelly Rolls"/>
    <property type="match status" value="1"/>
</dbReference>
<comment type="function">
    <text evidence="2 7">Catalyzes the epimerization of the C3' and C5'positions of dTDP-6-deoxy-D-xylo-4-hexulose, forming dTDP-6-deoxy-L-lyxo-4-hexulose.</text>
</comment>
<dbReference type="NCBIfam" id="TIGR01221">
    <property type="entry name" value="rmlC"/>
    <property type="match status" value="1"/>
</dbReference>
<comment type="catalytic activity">
    <reaction evidence="1 7">
        <text>dTDP-4-dehydro-6-deoxy-alpha-D-glucose = dTDP-4-dehydro-beta-L-rhamnose</text>
        <dbReference type="Rhea" id="RHEA:16969"/>
        <dbReference type="ChEBI" id="CHEBI:57649"/>
        <dbReference type="ChEBI" id="CHEBI:62830"/>
        <dbReference type="EC" id="5.1.3.13"/>
    </reaction>
</comment>
<keyword evidence="9" id="KW-1185">Reference proteome</keyword>
<evidence type="ECO:0000256" key="3">
    <source>
        <dbReference type="ARBA" id="ARBA00012098"/>
    </source>
</evidence>
<name>I4B6A7_TURPD</name>
<dbReference type="InterPro" id="IPR014710">
    <property type="entry name" value="RmlC-like_jellyroll"/>
</dbReference>
<evidence type="ECO:0000256" key="2">
    <source>
        <dbReference type="ARBA" id="ARBA00001997"/>
    </source>
</evidence>
<comment type="similarity">
    <text evidence="7">Belongs to the dTDP-4-dehydrorhamnose 3,5-epimerase family.</text>
</comment>
<dbReference type="RefSeq" id="WP_014803320.1">
    <property type="nucleotide sequence ID" value="NC_018020.1"/>
</dbReference>
<evidence type="ECO:0000256" key="4">
    <source>
        <dbReference type="ARBA" id="ARBA00019595"/>
    </source>
</evidence>
<dbReference type="STRING" id="869212.Turpa_2169"/>
<dbReference type="InterPro" id="IPR000888">
    <property type="entry name" value="RmlC-like"/>
</dbReference>
<dbReference type="CDD" id="cd00438">
    <property type="entry name" value="cupin_RmlC"/>
    <property type="match status" value="1"/>
</dbReference>
<dbReference type="GO" id="GO:0008830">
    <property type="term" value="F:dTDP-4-dehydrorhamnose 3,5-epimerase activity"/>
    <property type="evidence" value="ECO:0007669"/>
    <property type="project" value="UniProtKB-UniRule"/>
</dbReference>
<evidence type="ECO:0000256" key="6">
    <source>
        <dbReference type="PIRSR" id="PIRSR600888-3"/>
    </source>
</evidence>
<protein>
    <recommendedName>
        <fullName evidence="4 7">dTDP-4-dehydrorhamnose 3,5-epimerase</fullName>
        <ecNumber evidence="3 7">5.1.3.13</ecNumber>
    </recommendedName>
    <alternativeName>
        <fullName evidence="7">Thymidine diphospho-4-keto-rhamnose 3,5-epimerase</fullName>
    </alternativeName>
</protein>
<dbReference type="EC" id="5.1.3.13" evidence="3 7"/>
<feature type="active site" description="Proton donor" evidence="5">
    <location>
        <position position="129"/>
    </location>
</feature>
<dbReference type="GO" id="GO:0005829">
    <property type="term" value="C:cytosol"/>
    <property type="evidence" value="ECO:0007669"/>
    <property type="project" value="TreeGrafter"/>
</dbReference>
<feature type="active site" description="Proton acceptor" evidence="5">
    <location>
        <position position="59"/>
    </location>
</feature>
<dbReference type="Pfam" id="PF00908">
    <property type="entry name" value="dTDP_sugar_isom"/>
    <property type="match status" value="1"/>
</dbReference>
<dbReference type="GO" id="GO:0000271">
    <property type="term" value="P:polysaccharide biosynthetic process"/>
    <property type="evidence" value="ECO:0007669"/>
    <property type="project" value="TreeGrafter"/>
</dbReference>
<dbReference type="Proteomes" id="UP000006048">
    <property type="component" value="Chromosome"/>
</dbReference>
<keyword evidence="7" id="KW-0413">Isomerase</keyword>
<proteinExistence type="inferred from homology"/>
<evidence type="ECO:0000313" key="8">
    <source>
        <dbReference type="EMBL" id="AFM12814.1"/>
    </source>
</evidence>
<dbReference type="GO" id="GO:0019305">
    <property type="term" value="P:dTDP-rhamnose biosynthetic process"/>
    <property type="evidence" value="ECO:0007669"/>
    <property type="project" value="UniProtKB-UniRule"/>
</dbReference>
<dbReference type="PANTHER" id="PTHR21047:SF2">
    <property type="entry name" value="THYMIDINE DIPHOSPHO-4-KETO-RHAMNOSE 3,5-EPIMERASE"/>
    <property type="match status" value="1"/>
</dbReference>
<dbReference type="EMBL" id="CP002959">
    <property type="protein sequence ID" value="AFM12814.1"/>
    <property type="molecule type" value="Genomic_DNA"/>
</dbReference>
<dbReference type="AlphaFoldDB" id="I4B6A7"/>
<dbReference type="PANTHER" id="PTHR21047">
    <property type="entry name" value="DTDP-6-DEOXY-D-GLUCOSE-3,5 EPIMERASE"/>
    <property type="match status" value="1"/>
</dbReference>
<accession>I4B6A7</accession>
<gene>
    <name evidence="8" type="ordered locus">Turpa_2169</name>
</gene>
<evidence type="ECO:0000313" key="9">
    <source>
        <dbReference type="Proteomes" id="UP000006048"/>
    </source>
</evidence>
<dbReference type="KEGG" id="tpx:Turpa_2169"/>
<comment type="subunit">
    <text evidence="7">Homodimer.</text>
</comment>